<protein>
    <recommendedName>
        <fullName evidence="4">DUF35 domain-containing protein</fullName>
    </recommendedName>
</protein>
<feature type="non-terminal residue" evidence="3">
    <location>
        <position position="138"/>
    </location>
</feature>
<feature type="domain" description="ChsH2 rubredoxin-like zinc ribbon" evidence="2">
    <location>
        <begin position="31"/>
        <end position="61"/>
    </location>
</feature>
<name>X0XJD4_9ZZZZ</name>
<sequence>MGKKEREFQIRWKTDLPYRYSIGELAVKYFEELKKRKIMGIKCHKCGKVYMPPRRVCADCFLEMTIDDMVELSTRGTLEGFTVVNYPFLDPNTGAMRPFPYGYLICKLDGADTYLMHFCDETDHTKFKIGQRVEAVFC</sequence>
<dbReference type="Gene3D" id="6.10.30.10">
    <property type="match status" value="1"/>
</dbReference>
<dbReference type="InterPro" id="IPR052513">
    <property type="entry name" value="Thioester_dehydratase-like"/>
</dbReference>
<dbReference type="PANTHER" id="PTHR34075">
    <property type="entry name" value="BLR3430 PROTEIN"/>
    <property type="match status" value="1"/>
</dbReference>
<dbReference type="InterPro" id="IPR012340">
    <property type="entry name" value="NA-bd_OB-fold"/>
</dbReference>
<dbReference type="Pfam" id="PF01796">
    <property type="entry name" value="OB_ChsH2_C"/>
    <property type="match status" value="1"/>
</dbReference>
<dbReference type="InterPro" id="IPR002878">
    <property type="entry name" value="ChsH2_C"/>
</dbReference>
<evidence type="ECO:0000313" key="3">
    <source>
        <dbReference type="EMBL" id="GAG43295.1"/>
    </source>
</evidence>
<dbReference type="PANTHER" id="PTHR34075:SF4">
    <property type="entry name" value="DUF35 DOMAIN-CONTAINING PROTEIN"/>
    <property type="match status" value="1"/>
</dbReference>
<gene>
    <name evidence="3" type="ORF">S01H1_78071</name>
</gene>
<dbReference type="InterPro" id="IPR022002">
    <property type="entry name" value="ChsH2_Znr"/>
</dbReference>
<accession>X0XJD4</accession>
<comment type="caution">
    <text evidence="3">The sequence shown here is derived from an EMBL/GenBank/DDBJ whole genome shotgun (WGS) entry which is preliminary data.</text>
</comment>
<feature type="domain" description="ChsH2 C-terminal OB-fold" evidence="1">
    <location>
        <begin position="70"/>
        <end position="137"/>
    </location>
</feature>
<evidence type="ECO:0008006" key="4">
    <source>
        <dbReference type="Google" id="ProtNLM"/>
    </source>
</evidence>
<dbReference type="AlphaFoldDB" id="X0XJD4"/>
<proteinExistence type="predicted"/>
<organism evidence="3">
    <name type="scientific">marine sediment metagenome</name>
    <dbReference type="NCBI Taxonomy" id="412755"/>
    <lineage>
        <taxon>unclassified sequences</taxon>
        <taxon>metagenomes</taxon>
        <taxon>ecological metagenomes</taxon>
    </lineage>
</organism>
<dbReference type="Pfam" id="PF12172">
    <property type="entry name" value="zf-ChsH2"/>
    <property type="match status" value="1"/>
</dbReference>
<evidence type="ECO:0000259" key="1">
    <source>
        <dbReference type="Pfam" id="PF01796"/>
    </source>
</evidence>
<dbReference type="SUPFAM" id="SSF50249">
    <property type="entry name" value="Nucleic acid-binding proteins"/>
    <property type="match status" value="1"/>
</dbReference>
<reference evidence="3" key="1">
    <citation type="journal article" date="2014" name="Front. Microbiol.">
        <title>High frequency of phylogenetically diverse reductive dehalogenase-homologous genes in deep subseafloor sedimentary metagenomes.</title>
        <authorList>
            <person name="Kawai M."/>
            <person name="Futagami T."/>
            <person name="Toyoda A."/>
            <person name="Takaki Y."/>
            <person name="Nishi S."/>
            <person name="Hori S."/>
            <person name="Arai W."/>
            <person name="Tsubouchi T."/>
            <person name="Morono Y."/>
            <person name="Uchiyama I."/>
            <person name="Ito T."/>
            <person name="Fujiyama A."/>
            <person name="Inagaki F."/>
            <person name="Takami H."/>
        </authorList>
    </citation>
    <scope>NUCLEOTIDE SEQUENCE</scope>
    <source>
        <strain evidence="3">Expedition CK06-06</strain>
    </source>
</reference>
<dbReference type="EMBL" id="BARS01052522">
    <property type="protein sequence ID" value="GAG43295.1"/>
    <property type="molecule type" value="Genomic_DNA"/>
</dbReference>
<evidence type="ECO:0000259" key="2">
    <source>
        <dbReference type="Pfam" id="PF12172"/>
    </source>
</evidence>